<protein>
    <submittedName>
        <fullName evidence="2">SMP-30/Gluconolactonase/LRE-like region domain-containing protein</fullName>
    </submittedName>
</protein>
<sequence>MRSSIILAIAATFTSCLAAMTSQVWRPIGDIAAIDTDKYAIVGSIRGHYNYTHETIYTVEFYGNVSSPSIELVATFPDATMLNELASLPAYPQIILARDSRLGAVYPTPLGINGIKILGRIPITEVGYKAGNADVVTYSNSPNKYDWGHFIIDPAGNIFAAQTPNAFVQIFPDETYMTLAGGGNSI</sequence>
<name>A0ABR2VA52_9PEZI</name>
<evidence type="ECO:0000256" key="1">
    <source>
        <dbReference type="SAM" id="SignalP"/>
    </source>
</evidence>
<keyword evidence="1" id="KW-0732">Signal</keyword>
<dbReference type="Proteomes" id="UP001408356">
    <property type="component" value="Unassembled WGS sequence"/>
</dbReference>
<gene>
    <name evidence="2" type="ORF">SUNI508_04254</name>
</gene>
<accession>A0ABR2VA52</accession>
<dbReference type="InterPro" id="IPR011042">
    <property type="entry name" value="6-blade_b-propeller_TolB-like"/>
</dbReference>
<dbReference type="PROSITE" id="PS51257">
    <property type="entry name" value="PROKAR_LIPOPROTEIN"/>
    <property type="match status" value="1"/>
</dbReference>
<evidence type="ECO:0000313" key="2">
    <source>
        <dbReference type="EMBL" id="KAK9423360.1"/>
    </source>
</evidence>
<dbReference type="EMBL" id="JARVKF010000079">
    <property type="protein sequence ID" value="KAK9423360.1"/>
    <property type="molecule type" value="Genomic_DNA"/>
</dbReference>
<organism evidence="2 3">
    <name type="scientific">Seiridium unicorne</name>
    <dbReference type="NCBI Taxonomy" id="138068"/>
    <lineage>
        <taxon>Eukaryota</taxon>
        <taxon>Fungi</taxon>
        <taxon>Dikarya</taxon>
        <taxon>Ascomycota</taxon>
        <taxon>Pezizomycotina</taxon>
        <taxon>Sordariomycetes</taxon>
        <taxon>Xylariomycetidae</taxon>
        <taxon>Amphisphaeriales</taxon>
        <taxon>Sporocadaceae</taxon>
        <taxon>Seiridium</taxon>
    </lineage>
</organism>
<keyword evidence="3" id="KW-1185">Reference proteome</keyword>
<proteinExistence type="predicted"/>
<feature type="chain" id="PRO_5046073113" evidence="1">
    <location>
        <begin position="19"/>
        <end position="186"/>
    </location>
</feature>
<evidence type="ECO:0000313" key="3">
    <source>
        <dbReference type="Proteomes" id="UP001408356"/>
    </source>
</evidence>
<feature type="signal peptide" evidence="1">
    <location>
        <begin position="1"/>
        <end position="18"/>
    </location>
</feature>
<comment type="caution">
    <text evidence="2">The sequence shown here is derived from an EMBL/GenBank/DDBJ whole genome shotgun (WGS) entry which is preliminary data.</text>
</comment>
<dbReference type="Gene3D" id="2.120.10.30">
    <property type="entry name" value="TolB, C-terminal domain"/>
    <property type="match status" value="2"/>
</dbReference>
<reference evidence="2 3" key="1">
    <citation type="journal article" date="2024" name="J. Plant Pathol.">
        <title>Sequence and assembly of the genome of Seiridium unicorne, isolate CBS 538.82, causal agent of cypress canker disease.</title>
        <authorList>
            <person name="Scali E."/>
            <person name="Rocca G.D."/>
            <person name="Danti R."/>
            <person name="Garbelotto M."/>
            <person name="Barberini S."/>
            <person name="Baroncelli R."/>
            <person name="Emiliani G."/>
        </authorList>
    </citation>
    <scope>NUCLEOTIDE SEQUENCE [LARGE SCALE GENOMIC DNA]</scope>
    <source>
        <strain evidence="2 3">BM-138-508</strain>
    </source>
</reference>